<evidence type="ECO:0000313" key="2">
    <source>
        <dbReference type="EMBL" id="SEL50655.1"/>
    </source>
</evidence>
<dbReference type="eggNOG" id="COG1042">
    <property type="taxonomic scope" value="Bacteria"/>
</dbReference>
<protein>
    <submittedName>
        <fullName evidence="2">Acyl-CoA synthetase (NDP forming)</fullName>
    </submittedName>
</protein>
<dbReference type="SMART" id="SM00881">
    <property type="entry name" value="CoA_binding"/>
    <property type="match status" value="1"/>
</dbReference>
<dbReference type="InterPro" id="IPR016181">
    <property type="entry name" value="Acyl_CoA_acyltransferase"/>
</dbReference>
<dbReference type="InterPro" id="IPR013815">
    <property type="entry name" value="ATP_grasp_subdomain_1"/>
</dbReference>
<dbReference type="Pfam" id="PF13607">
    <property type="entry name" value="Succ_CoA_lig"/>
    <property type="match status" value="1"/>
</dbReference>
<proteinExistence type="predicted"/>
<dbReference type="AlphaFoldDB" id="A0A1H7QSP9"/>
<dbReference type="Pfam" id="PF00583">
    <property type="entry name" value="Acetyltransf_1"/>
    <property type="match status" value="1"/>
</dbReference>
<dbReference type="Gene3D" id="3.40.50.261">
    <property type="entry name" value="Succinyl-CoA synthetase domains"/>
    <property type="match status" value="2"/>
</dbReference>
<dbReference type="GO" id="GO:0043758">
    <property type="term" value="F:acetate-CoA ligase (ADP-forming) activity"/>
    <property type="evidence" value="ECO:0007669"/>
    <property type="project" value="InterPro"/>
</dbReference>
<dbReference type="InterPro" id="IPR000182">
    <property type="entry name" value="GNAT_dom"/>
</dbReference>
<dbReference type="GO" id="GO:0016747">
    <property type="term" value="F:acyltransferase activity, transferring groups other than amino-acyl groups"/>
    <property type="evidence" value="ECO:0007669"/>
    <property type="project" value="InterPro"/>
</dbReference>
<dbReference type="OrthoDB" id="190266at2"/>
<dbReference type="PANTHER" id="PTHR42793">
    <property type="entry name" value="COA BINDING DOMAIN CONTAINING PROTEIN"/>
    <property type="match status" value="1"/>
</dbReference>
<dbReference type="Gene3D" id="3.40.50.720">
    <property type="entry name" value="NAD(P)-binding Rossmann-like Domain"/>
    <property type="match status" value="1"/>
</dbReference>
<dbReference type="Pfam" id="PF13549">
    <property type="entry name" value="ATP-grasp_5"/>
    <property type="match status" value="1"/>
</dbReference>
<name>A0A1H7QSP9_STRJI</name>
<dbReference type="PROSITE" id="PS51186">
    <property type="entry name" value="GNAT"/>
    <property type="match status" value="1"/>
</dbReference>
<dbReference type="GO" id="GO:0005524">
    <property type="term" value="F:ATP binding"/>
    <property type="evidence" value="ECO:0007669"/>
    <property type="project" value="InterPro"/>
</dbReference>
<dbReference type="Pfam" id="PF19045">
    <property type="entry name" value="Ligase_CoA_2"/>
    <property type="match status" value="1"/>
</dbReference>
<sequence length="916" mass="95831">MVTSHELPRSAEALLADGTVVTIRPLARGDHDAVTDLHARRMSPENQRLRFFGYSRRAPELTADRLCAGPRPGFVALGAFGPDGGRLVGVVECEAETDNPGRAELAVAVADDWHHRGVATLLIEHLVHAARAQGVTVLVADALADNHAMHKVFTDLGLATDRHWADAQVRIEAVLDETAAPYLDAVESRGSRADVASLRPLLRPRSVAVVGVSRRPGTVGHSLLLKIRDGGFTGSLWPVNPHAGQIEGLLCFPSLDALPGTPDLAVLAVPANQVATVAEECGGRGVRALVVLTAGLSRTQSTRLLRACRRHSMRLVGPNCLGLAVTDPGTSLDAEFGRAAPKPGGAGVAVQSGGVGIALMEHLDALGIGVSDFVSLGDKYDVSGNDLLQWWEQDGRTRLALLHLESFGSPRAFSRTARRVAHSMPILTVDAGRSVAGRRGAASHTAAAATPTVTRQALFTQAGITATRSVAELVETAALMDSQPLPGVTGTVAVVSNAGGIGVLAADACTDHGLTVPELPAPLALRLGELLPEGAATANPVDATAAVPAETLVAAVDALAESGAVEAVLLCLAPTALGAGQSAEEALAPLLAESGRRTRPVAVVLLDQREPVRLLTCADGARIPAYADAQSAARALAQALRRSRWLAQPLSTERETPGCRPTDAAALVERHLSQHPDGGWLEPPLVARLLACYGLPMADAIWCDGEEAVVQAAAVLARTGVGGEVVLKAHWPGQVHKSDLGAVRITAAEPDRVRAVYADFVARFGERLDGVLVQARQPAGMELLAGVVQDPVFGPLVVFGAGGTTADLLDDRTARLAPLTDADTDAMITSLRTTPLLFGYRGNPGVDLERLADLLARLGRIAADLPQLAEADLNPLICGPDGAVCVDARIRLEPRRTPDPYLRRLRRLPDAPGEPA</sequence>
<dbReference type="Gene3D" id="3.40.630.30">
    <property type="match status" value="1"/>
</dbReference>
<dbReference type="EMBL" id="FOAZ01000009">
    <property type="protein sequence ID" value="SEL50655.1"/>
    <property type="molecule type" value="Genomic_DNA"/>
</dbReference>
<dbReference type="STRING" id="235985.SAMN05414137_109180"/>
<dbReference type="InterPro" id="IPR016102">
    <property type="entry name" value="Succinyl-CoA_synth-like"/>
</dbReference>
<dbReference type="Pfam" id="PF13380">
    <property type="entry name" value="CoA_binding_2"/>
    <property type="match status" value="1"/>
</dbReference>
<dbReference type="SUPFAM" id="SSF52210">
    <property type="entry name" value="Succinyl-CoA synthetase domains"/>
    <property type="match status" value="2"/>
</dbReference>
<dbReference type="Proteomes" id="UP000183015">
    <property type="component" value="Unassembled WGS sequence"/>
</dbReference>
<gene>
    <name evidence="2" type="ORF">SAMN05414137_109180</name>
</gene>
<dbReference type="CDD" id="cd04301">
    <property type="entry name" value="NAT_SF"/>
    <property type="match status" value="1"/>
</dbReference>
<dbReference type="SUPFAM" id="SSF56059">
    <property type="entry name" value="Glutathione synthetase ATP-binding domain-like"/>
    <property type="match status" value="1"/>
</dbReference>
<accession>A0A1H7QSP9</accession>
<evidence type="ECO:0000313" key="3">
    <source>
        <dbReference type="Proteomes" id="UP000183015"/>
    </source>
</evidence>
<organism evidence="2 3">
    <name type="scientific">Streptacidiphilus jiangxiensis</name>
    <dbReference type="NCBI Taxonomy" id="235985"/>
    <lineage>
        <taxon>Bacteria</taxon>
        <taxon>Bacillati</taxon>
        <taxon>Actinomycetota</taxon>
        <taxon>Actinomycetes</taxon>
        <taxon>Kitasatosporales</taxon>
        <taxon>Streptomycetaceae</taxon>
        <taxon>Streptacidiphilus</taxon>
    </lineage>
</organism>
<dbReference type="InterPro" id="IPR003781">
    <property type="entry name" value="CoA-bd"/>
</dbReference>
<feature type="domain" description="N-acetyltransferase" evidence="1">
    <location>
        <begin position="21"/>
        <end position="181"/>
    </location>
</feature>
<dbReference type="InterPro" id="IPR036291">
    <property type="entry name" value="NAD(P)-bd_dom_sf"/>
</dbReference>
<dbReference type="Gene3D" id="3.30.470.20">
    <property type="entry name" value="ATP-grasp fold, B domain"/>
    <property type="match status" value="1"/>
</dbReference>
<reference evidence="3" key="1">
    <citation type="submission" date="2016-10" db="EMBL/GenBank/DDBJ databases">
        <authorList>
            <person name="Varghese N."/>
        </authorList>
    </citation>
    <scope>NUCLEOTIDE SEQUENCE [LARGE SCALE GENOMIC DNA]</scope>
    <source>
        <strain evidence="3">DSM 45096 / BCRC 16803 / CGMCC 4.1857 / CIP 109030 / JCM 12277 / KCTC 19219 / NBRC 100920 / 33214</strain>
    </source>
</reference>
<dbReference type="RefSeq" id="WP_042445440.1">
    <property type="nucleotide sequence ID" value="NZ_BBPN01000009.1"/>
</dbReference>
<dbReference type="Gene3D" id="3.30.1490.20">
    <property type="entry name" value="ATP-grasp fold, A domain"/>
    <property type="match status" value="1"/>
</dbReference>
<dbReference type="PANTHER" id="PTHR42793:SF1">
    <property type="entry name" value="PEPTIDYL-LYSINE N-ACETYLTRANSFERASE PATZ"/>
    <property type="match status" value="1"/>
</dbReference>
<dbReference type="InterPro" id="IPR043938">
    <property type="entry name" value="Ligase_CoA_dom"/>
</dbReference>
<dbReference type="SUPFAM" id="SSF51735">
    <property type="entry name" value="NAD(P)-binding Rossmann-fold domains"/>
    <property type="match status" value="1"/>
</dbReference>
<evidence type="ECO:0000259" key="1">
    <source>
        <dbReference type="PROSITE" id="PS51186"/>
    </source>
</evidence>
<dbReference type="InterPro" id="IPR032875">
    <property type="entry name" value="Succ_CoA_lig_flav_dom"/>
</dbReference>
<keyword evidence="3" id="KW-1185">Reference proteome</keyword>
<dbReference type="SUPFAM" id="SSF55729">
    <property type="entry name" value="Acyl-CoA N-acyltransferases (Nat)"/>
    <property type="match status" value="1"/>
</dbReference>